<reference evidence="4" key="1">
    <citation type="submission" date="2018-05" db="EMBL/GenBank/DDBJ databases">
        <authorList>
            <person name="Lanie J.A."/>
            <person name="Ng W.-L."/>
            <person name="Kazmierczak K.M."/>
            <person name="Andrzejewski T.M."/>
            <person name="Davidsen T.M."/>
            <person name="Wayne K.J."/>
            <person name="Tettelin H."/>
            <person name="Glass J.I."/>
            <person name="Rusch D."/>
            <person name="Podicherti R."/>
            <person name="Tsui H.-C.T."/>
            <person name="Winkler M.E."/>
        </authorList>
    </citation>
    <scope>NUCLEOTIDE SEQUENCE</scope>
</reference>
<dbReference type="PIRSF" id="PIRSF000303">
    <property type="entry name" value="Glutathion_perox"/>
    <property type="match status" value="1"/>
</dbReference>
<name>A0A381PVL2_9ZZZZ</name>
<accession>A0A381PVL2</accession>
<comment type="similarity">
    <text evidence="1">Belongs to the glutathione peroxidase family.</text>
</comment>
<keyword evidence="2" id="KW-0575">Peroxidase</keyword>
<evidence type="ECO:0000256" key="1">
    <source>
        <dbReference type="ARBA" id="ARBA00006926"/>
    </source>
</evidence>
<dbReference type="PANTHER" id="PTHR11592">
    <property type="entry name" value="GLUTATHIONE PEROXIDASE"/>
    <property type="match status" value="1"/>
</dbReference>
<organism evidence="4">
    <name type="scientific">marine metagenome</name>
    <dbReference type="NCBI Taxonomy" id="408172"/>
    <lineage>
        <taxon>unclassified sequences</taxon>
        <taxon>metagenomes</taxon>
        <taxon>ecological metagenomes</taxon>
    </lineage>
</organism>
<keyword evidence="3" id="KW-0560">Oxidoreductase</keyword>
<evidence type="ECO:0000256" key="3">
    <source>
        <dbReference type="ARBA" id="ARBA00023002"/>
    </source>
</evidence>
<dbReference type="GO" id="GO:0034599">
    <property type="term" value="P:cellular response to oxidative stress"/>
    <property type="evidence" value="ECO:0007669"/>
    <property type="project" value="TreeGrafter"/>
</dbReference>
<dbReference type="GO" id="GO:0004601">
    <property type="term" value="F:peroxidase activity"/>
    <property type="evidence" value="ECO:0007669"/>
    <property type="project" value="UniProtKB-KW"/>
</dbReference>
<dbReference type="InterPro" id="IPR029759">
    <property type="entry name" value="GPX_AS"/>
</dbReference>
<dbReference type="AlphaFoldDB" id="A0A381PVL2"/>
<protein>
    <recommendedName>
        <fullName evidence="5">Glutathione peroxidase</fullName>
    </recommendedName>
</protein>
<dbReference type="PRINTS" id="PR01011">
    <property type="entry name" value="GLUTPROXDASE"/>
</dbReference>
<gene>
    <name evidence="4" type="ORF">METZ01_LOCUS22833</name>
</gene>
<dbReference type="Gene3D" id="3.40.30.10">
    <property type="entry name" value="Glutaredoxin"/>
    <property type="match status" value="1"/>
</dbReference>
<dbReference type="FunFam" id="3.40.30.10:FF:000010">
    <property type="entry name" value="Glutathione peroxidase"/>
    <property type="match status" value="1"/>
</dbReference>
<dbReference type="CDD" id="cd00340">
    <property type="entry name" value="GSH_Peroxidase"/>
    <property type="match status" value="1"/>
</dbReference>
<evidence type="ECO:0000256" key="2">
    <source>
        <dbReference type="ARBA" id="ARBA00022559"/>
    </source>
</evidence>
<dbReference type="EMBL" id="UINC01001077">
    <property type="protein sequence ID" value="SUZ69979.1"/>
    <property type="molecule type" value="Genomic_DNA"/>
</dbReference>
<dbReference type="PROSITE" id="PS00460">
    <property type="entry name" value="GLUTATHIONE_PEROXID_1"/>
    <property type="match status" value="1"/>
</dbReference>
<dbReference type="SUPFAM" id="SSF52833">
    <property type="entry name" value="Thioredoxin-like"/>
    <property type="match status" value="1"/>
</dbReference>
<evidence type="ECO:0008006" key="5">
    <source>
        <dbReference type="Google" id="ProtNLM"/>
    </source>
</evidence>
<dbReference type="InterPro" id="IPR000889">
    <property type="entry name" value="Glutathione_peroxidase"/>
</dbReference>
<evidence type="ECO:0000313" key="4">
    <source>
        <dbReference type="EMBL" id="SUZ69979.1"/>
    </source>
</evidence>
<dbReference type="PANTHER" id="PTHR11592:SF78">
    <property type="entry name" value="GLUTATHIONE PEROXIDASE"/>
    <property type="match status" value="1"/>
</dbReference>
<sequence>MIMLKRSFIVIFILTFFHVQSQENMENTIYQFKVADIYGKIYDFSQLKGKKVMIVNTASKCGLTYQYKALQELYNSYSIYNFVVIGFPSNDFLRQEPGSNEEIIEFCQENYGVTFPMMSKVVVKGSKKHPIYDYLTTKSKNNYKDSRVTWNFQKYLINREGLIEKIVSPKTNPDSEEIISWITDGE</sequence>
<proteinExistence type="inferred from homology"/>
<dbReference type="PROSITE" id="PS51355">
    <property type="entry name" value="GLUTATHIONE_PEROXID_3"/>
    <property type="match status" value="1"/>
</dbReference>
<dbReference type="Pfam" id="PF00255">
    <property type="entry name" value="GSHPx"/>
    <property type="match status" value="1"/>
</dbReference>
<dbReference type="InterPro" id="IPR036249">
    <property type="entry name" value="Thioredoxin-like_sf"/>
</dbReference>